<dbReference type="STRING" id="1641165.XM38_10195"/>
<sequence length="362" mass="42886">MTQKLNTSYITVIPNSGHRIGHKLDDLITGFILAEWHNLKYLHSPLPQGKWEDFFGFGEDEIIFSEDFRKDLPIISCTPFLGIRHLNPQSRFAIRHIEWLEYRVHSTLKKSPIKELRQWRRPNFWDGSPLEYFEKIFNQDNKNREVIFCFQKGIRVMLYQIYDWGRQGKIDPNLYSRVIQKLKRKYFGKKHSMKKCYFNPDAINIAVHIRRDDASVENQRFLPLSYYKALLSKLNRLIKSDFHEFHIYSSGSEKEMNSLKRELHSISSNNLIFHCNEPAMEAIHHMAVADILVIGNSSFSHWPGFLSSGIKFYYPHFHMFNLDKSEWITVDIGGEFDEFHFSSLFSKYTKDFPASRCLQQVE</sequence>
<keyword evidence="2" id="KW-1185">Reference proteome</keyword>
<organism evidence="1 2">
    <name type="scientific">Halomicronema hongdechloris C2206</name>
    <dbReference type="NCBI Taxonomy" id="1641165"/>
    <lineage>
        <taxon>Bacteria</taxon>
        <taxon>Bacillati</taxon>
        <taxon>Cyanobacteriota</taxon>
        <taxon>Cyanophyceae</taxon>
        <taxon>Nodosilineales</taxon>
        <taxon>Nodosilineaceae</taxon>
        <taxon>Halomicronema</taxon>
    </lineage>
</organism>
<dbReference type="OrthoDB" id="580969at2"/>
<gene>
    <name evidence="1" type="ORF">XM38_005520</name>
</gene>
<reference evidence="1 2" key="1">
    <citation type="journal article" date="2016" name="Biochim. Biophys. Acta">
        <title>Characterization of red-shifted phycobilisomes isolated from the chlorophyll f-containing cyanobacterium Halomicronema hongdechloris.</title>
        <authorList>
            <person name="Li Y."/>
            <person name="Lin Y."/>
            <person name="Garvey C.J."/>
            <person name="Birch D."/>
            <person name="Corkery R.W."/>
            <person name="Loughlin P.C."/>
            <person name="Scheer H."/>
            <person name="Willows R.D."/>
            <person name="Chen M."/>
        </authorList>
    </citation>
    <scope>NUCLEOTIDE SEQUENCE [LARGE SCALE GENOMIC DNA]</scope>
    <source>
        <strain evidence="1 2">C2206</strain>
    </source>
</reference>
<dbReference type="EMBL" id="CP021983">
    <property type="protein sequence ID" value="ASC69624.1"/>
    <property type="molecule type" value="Genomic_DNA"/>
</dbReference>
<evidence type="ECO:0000313" key="1">
    <source>
        <dbReference type="EMBL" id="ASC69624.1"/>
    </source>
</evidence>
<proteinExistence type="predicted"/>
<dbReference type="KEGG" id="hhg:XM38_005520"/>
<dbReference type="Proteomes" id="UP000191901">
    <property type="component" value="Chromosome"/>
</dbReference>
<name>A0A1Z3HH57_9CYAN</name>
<evidence type="ECO:0000313" key="2">
    <source>
        <dbReference type="Proteomes" id="UP000191901"/>
    </source>
</evidence>
<protein>
    <submittedName>
        <fullName evidence="1">Uncharacterized protein</fullName>
    </submittedName>
</protein>
<dbReference type="AlphaFoldDB" id="A0A1Z3HH57"/>
<dbReference type="RefSeq" id="WP_080808521.1">
    <property type="nucleotide sequence ID" value="NZ_CP021983.2"/>
</dbReference>
<accession>A0A1Z3HH57</accession>